<accession>A0A830ECZ6</accession>
<dbReference type="Proteomes" id="UP000653099">
    <property type="component" value="Unassembled WGS sequence"/>
</dbReference>
<sequence>MHNTARDGNCHDAGGWETVAHHDFGGTTELDATIAEALGGQCPEQPLYDAVDVEPAERFLASVGDADASVVFRVAGHAVRVTADGRVQLRQPLSE</sequence>
<proteinExistence type="predicted"/>
<organism evidence="2 3">
    <name type="scientific">Halobellus salinus</name>
    <dbReference type="NCBI Taxonomy" id="931585"/>
    <lineage>
        <taxon>Archaea</taxon>
        <taxon>Methanobacteriati</taxon>
        <taxon>Methanobacteriota</taxon>
        <taxon>Stenosarchaea group</taxon>
        <taxon>Halobacteria</taxon>
        <taxon>Halobacteriales</taxon>
        <taxon>Haloferacaceae</taxon>
        <taxon>Halobellus</taxon>
    </lineage>
</organism>
<gene>
    <name evidence="2" type="ORF">GCM10008995_22500</name>
</gene>
<keyword evidence="3" id="KW-1185">Reference proteome</keyword>
<dbReference type="RefSeq" id="WP_188787514.1">
    <property type="nucleotide sequence ID" value="NZ_BMOC01000015.1"/>
</dbReference>
<evidence type="ECO:0000313" key="3">
    <source>
        <dbReference type="Proteomes" id="UP000653099"/>
    </source>
</evidence>
<dbReference type="Pfam" id="PF18545">
    <property type="entry name" value="HalOD1"/>
    <property type="match status" value="1"/>
</dbReference>
<reference evidence="2" key="1">
    <citation type="journal article" date="2014" name="Int. J. Syst. Evol. Microbiol.">
        <title>Complete genome sequence of Corynebacterium casei LMG S-19264T (=DSM 44701T), isolated from a smear-ripened cheese.</title>
        <authorList>
            <consortium name="US DOE Joint Genome Institute (JGI-PGF)"/>
            <person name="Walter F."/>
            <person name="Albersmeier A."/>
            <person name="Kalinowski J."/>
            <person name="Ruckert C."/>
        </authorList>
    </citation>
    <scope>NUCLEOTIDE SEQUENCE</scope>
    <source>
        <strain evidence="2">JCM 14359</strain>
    </source>
</reference>
<reference evidence="2" key="2">
    <citation type="submission" date="2020-09" db="EMBL/GenBank/DDBJ databases">
        <authorList>
            <person name="Sun Q."/>
            <person name="Ohkuma M."/>
        </authorList>
    </citation>
    <scope>NUCLEOTIDE SEQUENCE</scope>
    <source>
        <strain evidence="2">JCM 14359</strain>
    </source>
</reference>
<dbReference type="OrthoDB" id="305147at2157"/>
<comment type="caution">
    <text evidence="2">The sequence shown here is derived from an EMBL/GenBank/DDBJ whole genome shotgun (WGS) entry which is preliminary data.</text>
</comment>
<feature type="domain" description="Halobacterial output" evidence="1">
    <location>
        <begin position="45"/>
        <end position="89"/>
    </location>
</feature>
<evidence type="ECO:0000259" key="1">
    <source>
        <dbReference type="Pfam" id="PF18545"/>
    </source>
</evidence>
<dbReference type="InterPro" id="IPR040624">
    <property type="entry name" value="HalOD1"/>
</dbReference>
<protein>
    <recommendedName>
        <fullName evidence="1">Halobacterial output domain-containing protein</fullName>
    </recommendedName>
</protein>
<name>A0A830ECZ6_9EURY</name>
<evidence type="ECO:0000313" key="2">
    <source>
        <dbReference type="EMBL" id="GGJ12156.1"/>
    </source>
</evidence>
<dbReference type="EMBL" id="BMOC01000015">
    <property type="protein sequence ID" value="GGJ12156.1"/>
    <property type="molecule type" value="Genomic_DNA"/>
</dbReference>
<dbReference type="AlphaFoldDB" id="A0A830ECZ6"/>